<protein>
    <submittedName>
        <fullName evidence="2">POM121-like protein 12</fullName>
    </submittedName>
</protein>
<accession>A0A8B7WJM7</accession>
<evidence type="ECO:0000313" key="1">
    <source>
        <dbReference type="Proteomes" id="UP001732720"/>
    </source>
</evidence>
<proteinExistence type="predicted"/>
<keyword evidence="1" id="KW-1185">Reference proteome</keyword>
<sequence length="246" mass="27119">MGSFLGSPQPPPQPPARRHPKPRPAWVQDSVQHVHSESQVSSGSTPKAPPYWNLDQPRRVVSGTWRRSPAQSPPETPVGPDIFRAWETYKNRWLWGARNPRRTCSAVTIKIAPPESRGSPLASSRLGTLSAGCLGVESRPDPCAQETVLRALSQCKKGNRKFNGPLGFEIPEVKGRRQNPEPRPSAFKPRVKNGVVASFVPRPGPLNQSQRSWSLDVCKEVTEPRPYLQPAMGTTPAQGPESYLES</sequence>
<dbReference type="RefSeq" id="XP_020043855.1">
    <property type="nucleotide sequence ID" value="XM_020188266.1"/>
</dbReference>
<organism evidence="2">
    <name type="scientific">Castor canadensis</name>
    <name type="common">American beaver</name>
    <dbReference type="NCBI Taxonomy" id="51338"/>
    <lineage>
        <taxon>Eukaryota</taxon>
        <taxon>Metazoa</taxon>
        <taxon>Chordata</taxon>
        <taxon>Craniata</taxon>
        <taxon>Vertebrata</taxon>
        <taxon>Euteleostomi</taxon>
        <taxon>Mammalia</taxon>
        <taxon>Eutheria</taxon>
        <taxon>Euarchontoglires</taxon>
        <taxon>Glires</taxon>
        <taxon>Rodentia</taxon>
        <taxon>Castorimorpha</taxon>
        <taxon>Castoridae</taxon>
        <taxon>Castor</taxon>
    </lineage>
</organism>
<dbReference type="GeneID" id="109703058"/>
<dbReference type="Pfam" id="PF15229">
    <property type="entry name" value="POM121"/>
    <property type="match status" value="1"/>
</dbReference>
<evidence type="ECO:0000313" key="2">
    <source>
        <dbReference type="RefSeq" id="XP_020043855.1"/>
    </source>
</evidence>
<dbReference type="CTD" id="285877"/>
<reference evidence="2" key="1">
    <citation type="submission" date="2025-08" db="UniProtKB">
        <authorList>
            <consortium name="RefSeq"/>
        </authorList>
    </citation>
    <scope>IDENTIFICATION</scope>
    <source>
        <tissue evidence="2">Leukocyte</tissue>
    </source>
</reference>
<dbReference type="OrthoDB" id="9482075at2759"/>
<gene>
    <name evidence="2" type="primary">Pom121l12</name>
</gene>
<dbReference type="AlphaFoldDB" id="A0A8B7WJM7"/>
<dbReference type="KEGG" id="ccan:109703058"/>
<dbReference type="Proteomes" id="UP001732720">
    <property type="component" value="Chromosome 2"/>
</dbReference>
<name>A0A8B7WJM7_CASCN</name>